<sequence length="279" mass="32540">MKLNADELNSARQHLLKKVVDYFIVKKGIEALFVQGSIASGTTDEFSDIDFRVVVQPELYEQFLDERFSAPKYWGEWLYNEWPAGIRWVCVSHFHPFNKIDVLYYQPENLQPSPWYLQPVQVIYDPKKLIHQLIEASSGLEFTLDVNEVNRLISKGLAQAEEVYRRVMRGELFYAQSLLDNFRGSMMQIDDYFLKNPSSSMSPSAHFEQRGSQMLIEVLKHSYPSLDQTSILNALNALLNRYQYQVMNLHDMLRLNRDAKTDLHWINTLINLSGGTFKF</sequence>
<dbReference type="Proteomes" id="UP000622533">
    <property type="component" value="Unassembled WGS sequence"/>
</dbReference>
<name>A0A8J6ZRF8_DESMC</name>
<dbReference type="InterPro" id="IPR002934">
    <property type="entry name" value="Polymerase_NTP_transf_dom"/>
</dbReference>
<evidence type="ECO:0000313" key="2">
    <source>
        <dbReference type="EMBL" id="MBE9025797.1"/>
    </source>
</evidence>
<reference evidence="2" key="1">
    <citation type="submission" date="2020-10" db="EMBL/GenBank/DDBJ databases">
        <authorList>
            <person name="Castelo-Branco R."/>
            <person name="Eusebio N."/>
            <person name="Adriana R."/>
            <person name="Vieira A."/>
            <person name="Brugerolle De Fraissinette N."/>
            <person name="Rezende De Castro R."/>
            <person name="Schneider M.P."/>
            <person name="Vasconcelos V."/>
            <person name="Leao P.N."/>
        </authorList>
    </citation>
    <scope>NUCLEOTIDE SEQUENCE</scope>
    <source>
        <strain evidence="2">LEGE 12446</strain>
    </source>
</reference>
<dbReference type="CDD" id="cd05403">
    <property type="entry name" value="NT_KNTase_like"/>
    <property type="match status" value="1"/>
</dbReference>
<accession>A0A8J6ZRF8</accession>
<protein>
    <submittedName>
        <fullName evidence="2">Aminoglycoside 6-adenylyltransferase</fullName>
    </submittedName>
</protein>
<dbReference type="RefSeq" id="WP_193921120.1">
    <property type="nucleotide sequence ID" value="NZ_JADEXS020000001.1"/>
</dbReference>
<organism evidence="2 3">
    <name type="scientific">Desmonostoc muscorum LEGE 12446</name>
    <dbReference type="NCBI Taxonomy" id="1828758"/>
    <lineage>
        <taxon>Bacteria</taxon>
        <taxon>Bacillati</taxon>
        <taxon>Cyanobacteriota</taxon>
        <taxon>Cyanophyceae</taxon>
        <taxon>Nostocales</taxon>
        <taxon>Nostocaceae</taxon>
        <taxon>Desmonostoc</taxon>
    </lineage>
</organism>
<dbReference type="Gene3D" id="3.30.460.10">
    <property type="entry name" value="Beta Polymerase, domain 2"/>
    <property type="match status" value="1"/>
</dbReference>
<dbReference type="InterPro" id="IPR043519">
    <property type="entry name" value="NT_sf"/>
</dbReference>
<dbReference type="EMBL" id="JADEXS010000482">
    <property type="protein sequence ID" value="MBE9025797.1"/>
    <property type="molecule type" value="Genomic_DNA"/>
</dbReference>
<gene>
    <name evidence="2" type="ORF">IQ276_26290</name>
</gene>
<dbReference type="SUPFAM" id="SSF81301">
    <property type="entry name" value="Nucleotidyltransferase"/>
    <property type="match status" value="1"/>
</dbReference>
<comment type="caution">
    <text evidence="2">The sequence shown here is derived from an EMBL/GenBank/DDBJ whole genome shotgun (WGS) entry which is preliminary data.</text>
</comment>
<feature type="domain" description="Polymerase nucleotidyl transferase" evidence="1">
    <location>
        <begin position="18"/>
        <end position="99"/>
    </location>
</feature>
<keyword evidence="3" id="KW-1185">Reference proteome</keyword>
<dbReference type="Pfam" id="PF01909">
    <property type="entry name" value="NTP_transf_2"/>
    <property type="match status" value="1"/>
</dbReference>
<evidence type="ECO:0000313" key="3">
    <source>
        <dbReference type="Proteomes" id="UP000622533"/>
    </source>
</evidence>
<dbReference type="AlphaFoldDB" id="A0A8J6ZRF8"/>
<evidence type="ECO:0000259" key="1">
    <source>
        <dbReference type="Pfam" id="PF01909"/>
    </source>
</evidence>
<proteinExistence type="predicted"/>